<dbReference type="InterPro" id="IPR045516">
    <property type="entry name" value="DUF6477"/>
</dbReference>
<sequence>MTAIPNVIVFRSRPPRTGLRRPGALIRAAREGQAGWRRERDLPRLLRAERCPAPGVVLPRLRAEEAIVNEARIERAADYDIRRHVLLMIAILAEMRAAVAMAPQPAATRPGRASSARISAPGTAIPAHP</sequence>
<keyword evidence="3" id="KW-1185">Reference proteome</keyword>
<evidence type="ECO:0000313" key="2">
    <source>
        <dbReference type="EMBL" id="MBU3030236.1"/>
    </source>
</evidence>
<organism evidence="2 3">
    <name type="scientific">Paracoccus marinaquae</name>
    <dbReference type="NCBI Taxonomy" id="2841926"/>
    <lineage>
        <taxon>Bacteria</taxon>
        <taxon>Pseudomonadati</taxon>
        <taxon>Pseudomonadota</taxon>
        <taxon>Alphaproteobacteria</taxon>
        <taxon>Rhodobacterales</taxon>
        <taxon>Paracoccaceae</taxon>
        <taxon>Paracoccus</taxon>
    </lineage>
</organism>
<evidence type="ECO:0000256" key="1">
    <source>
        <dbReference type="SAM" id="MobiDB-lite"/>
    </source>
</evidence>
<proteinExistence type="predicted"/>
<dbReference type="EMBL" id="JAHKNG010000012">
    <property type="protein sequence ID" value="MBU3030236.1"/>
    <property type="molecule type" value="Genomic_DNA"/>
</dbReference>
<evidence type="ECO:0000313" key="3">
    <source>
        <dbReference type="Proteomes" id="UP001166191"/>
    </source>
</evidence>
<protein>
    <submittedName>
        <fullName evidence="2">Uncharacterized protein</fullName>
    </submittedName>
</protein>
<accession>A0ABS6AJ39</accession>
<comment type="caution">
    <text evidence="2">The sequence shown here is derived from an EMBL/GenBank/DDBJ whole genome shotgun (WGS) entry which is preliminary data.</text>
</comment>
<dbReference type="Proteomes" id="UP001166191">
    <property type="component" value="Unassembled WGS sequence"/>
</dbReference>
<gene>
    <name evidence="2" type="ORF">KNW02_08900</name>
</gene>
<reference evidence="2" key="1">
    <citation type="submission" date="2021-06" db="EMBL/GenBank/DDBJ databases">
        <title>Paracoccus bacterium XHP0099 sp. nov., isolated from the surface waters of the Yellow Sea.</title>
        <authorList>
            <person name="Xue H."/>
            <person name="Zhang D."/>
        </authorList>
    </citation>
    <scope>NUCLEOTIDE SEQUENCE</scope>
    <source>
        <strain evidence="2">XHP0099</strain>
    </source>
</reference>
<name>A0ABS6AJ39_9RHOB</name>
<feature type="region of interest" description="Disordered" evidence="1">
    <location>
        <begin position="104"/>
        <end position="129"/>
    </location>
</feature>
<dbReference type="Pfam" id="PF20083">
    <property type="entry name" value="DUF6477"/>
    <property type="match status" value="1"/>
</dbReference>
<dbReference type="RefSeq" id="WP_216032915.1">
    <property type="nucleotide sequence ID" value="NZ_JAHKNG010000012.1"/>
</dbReference>